<dbReference type="GeneID" id="34461111"/>
<feature type="domain" description="PKS/mFAS DH" evidence="2">
    <location>
        <begin position="1"/>
        <end position="166"/>
    </location>
</feature>
<dbReference type="RefSeq" id="XP_022398496.1">
    <property type="nucleotide sequence ID" value="XM_022544850.1"/>
</dbReference>
<dbReference type="EMBL" id="KV878904">
    <property type="protein sequence ID" value="OJJ81798.1"/>
    <property type="molecule type" value="Genomic_DNA"/>
</dbReference>
<dbReference type="Gene3D" id="3.10.129.110">
    <property type="entry name" value="Polyketide synthase dehydratase"/>
    <property type="match status" value="1"/>
</dbReference>
<evidence type="ECO:0000313" key="3">
    <source>
        <dbReference type="EMBL" id="OJJ81798.1"/>
    </source>
</evidence>
<dbReference type="InterPro" id="IPR049551">
    <property type="entry name" value="PKS_DH_C"/>
</dbReference>
<reference evidence="4" key="1">
    <citation type="journal article" date="2017" name="Genome Biol.">
        <title>Comparative genomics reveals high biological diversity and specific adaptations in the industrially and medically important fungal genus Aspergillus.</title>
        <authorList>
            <person name="de Vries R.P."/>
            <person name="Riley R."/>
            <person name="Wiebenga A."/>
            <person name="Aguilar-Osorio G."/>
            <person name="Amillis S."/>
            <person name="Uchima C.A."/>
            <person name="Anderluh G."/>
            <person name="Asadollahi M."/>
            <person name="Askin M."/>
            <person name="Barry K."/>
            <person name="Battaglia E."/>
            <person name="Bayram O."/>
            <person name="Benocci T."/>
            <person name="Braus-Stromeyer S.A."/>
            <person name="Caldana C."/>
            <person name="Canovas D."/>
            <person name="Cerqueira G.C."/>
            <person name="Chen F."/>
            <person name="Chen W."/>
            <person name="Choi C."/>
            <person name="Clum A."/>
            <person name="Dos Santos R.A."/>
            <person name="Damasio A.R."/>
            <person name="Diallinas G."/>
            <person name="Emri T."/>
            <person name="Fekete E."/>
            <person name="Flipphi M."/>
            <person name="Freyberg S."/>
            <person name="Gallo A."/>
            <person name="Gournas C."/>
            <person name="Habgood R."/>
            <person name="Hainaut M."/>
            <person name="Harispe M.L."/>
            <person name="Henrissat B."/>
            <person name="Hilden K.S."/>
            <person name="Hope R."/>
            <person name="Hossain A."/>
            <person name="Karabika E."/>
            <person name="Karaffa L."/>
            <person name="Karanyi Z."/>
            <person name="Krasevec N."/>
            <person name="Kuo A."/>
            <person name="Kusch H."/>
            <person name="LaButti K."/>
            <person name="Lagendijk E.L."/>
            <person name="Lapidus A."/>
            <person name="Levasseur A."/>
            <person name="Lindquist E."/>
            <person name="Lipzen A."/>
            <person name="Logrieco A.F."/>
            <person name="MacCabe A."/>
            <person name="Maekelae M.R."/>
            <person name="Malavazi I."/>
            <person name="Melin P."/>
            <person name="Meyer V."/>
            <person name="Mielnichuk N."/>
            <person name="Miskei M."/>
            <person name="Molnar A.P."/>
            <person name="Mule G."/>
            <person name="Ngan C.Y."/>
            <person name="Orejas M."/>
            <person name="Orosz E."/>
            <person name="Ouedraogo J.P."/>
            <person name="Overkamp K.M."/>
            <person name="Park H.-S."/>
            <person name="Perrone G."/>
            <person name="Piumi F."/>
            <person name="Punt P.J."/>
            <person name="Ram A.F."/>
            <person name="Ramon A."/>
            <person name="Rauscher S."/>
            <person name="Record E."/>
            <person name="Riano-Pachon D.M."/>
            <person name="Robert V."/>
            <person name="Roehrig J."/>
            <person name="Ruller R."/>
            <person name="Salamov A."/>
            <person name="Salih N.S."/>
            <person name="Samson R.A."/>
            <person name="Sandor E."/>
            <person name="Sanguinetti M."/>
            <person name="Schuetze T."/>
            <person name="Sepcic K."/>
            <person name="Shelest E."/>
            <person name="Sherlock G."/>
            <person name="Sophianopoulou V."/>
            <person name="Squina F.M."/>
            <person name="Sun H."/>
            <person name="Susca A."/>
            <person name="Todd R.B."/>
            <person name="Tsang A."/>
            <person name="Unkles S.E."/>
            <person name="van de Wiele N."/>
            <person name="van Rossen-Uffink D."/>
            <person name="Oliveira J.V."/>
            <person name="Vesth T.C."/>
            <person name="Visser J."/>
            <person name="Yu J.-H."/>
            <person name="Zhou M."/>
            <person name="Andersen M.R."/>
            <person name="Archer D.B."/>
            <person name="Baker S.E."/>
            <person name="Benoit I."/>
            <person name="Brakhage A.A."/>
            <person name="Braus G.H."/>
            <person name="Fischer R."/>
            <person name="Frisvad J.C."/>
            <person name="Goldman G.H."/>
            <person name="Houbraken J."/>
            <person name="Oakley B."/>
            <person name="Pocsi I."/>
            <person name="Scazzocchio C."/>
            <person name="Seiboth B."/>
            <person name="vanKuyk P.A."/>
            <person name="Wortman J."/>
            <person name="Dyer P.S."/>
            <person name="Grigoriev I.V."/>
        </authorList>
    </citation>
    <scope>NUCLEOTIDE SEQUENCE [LARGE SCALE GENOMIC DNA]</scope>
    <source>
        <strain evidence="4">CBS 516.65</strain>
    </source>
</reference>
<organism evidence="3 4">
    <name type="scientific">Aspergillus glaucus CBS 516.65</name>
    <dbReference type="NCBI Taxonomy" id="1160497"/>
    <lineage>
        <taxon>Eukaryota</taxon>
        <taxon>Fungi</taxon>
        <taxon>Dikarya</taxon>
        <taxon>Ascomycota</taxon>
        <taxon>Pezizomycotina</taxon>
        <taxon>Eurotiomycetes</taxon>
        <taxon>Eurotiomycetidae</taxon>
        <taxon>Eurotiales</taxon>
        <taxon>Aspergillaceae</taxon>
        <taxon>Aspergillus</taxon>
        <taxon>Aspergillus subgen. Aspergillus</taxon>
    </lineage>
</organism>
<dbReference type="Pfam" id="PF14765">
    <property type="entry name" value="PS-DH"/>
    <property type="match status" value="1"/>
</dbReference>
<evidence type="ECO:0000259" key="2">
    <source>
        <dbReference type="PROSITE" id="PS52019"/>
    </source>
</evidence>
<keyword evidence="4" id="KW-1185">Reference proteome</keyword>
<dbReference type="OrthoDB" id="329835at2759"/>
<gene>
    <name evidence="3" type="ORF">ASPGLDRAFT_37622</name>
</gene>
<comment type="caution">
    <text evidence="1">Lacks conserved residue(s) required for the propagation of feature annotation.</text>
</comment>
<evidence type="ECO:0000256" key="1">
    <source>
        <dbReference type="PROSITE-ProRule" id="PRU01363"/>
    </source>
</evidence>
<dbReference type="STRING" id="1160497.A0A1L9VCY8"/>
<feature type="region of interest" description="C-terminal hotdog fold" evidence="1">
    <location>
        <begin position="11"/>
        <end position="166"/>
    </location>
</feature>
<name>A0A1L9VCY8_ASPGL</name>
<dbReference type="InterPro" id="IPR042104">
    <property type="entry name" value="PKS_dehydratase_sf"/>
</dbReference>
<dbReference type="PROSITE" id="PS52019">
    <property type="entry name" value="PKS_MFAS_DH"/>
    <property type="match status" value="1"/>
</dbReference>
<proteinExistence type="predicted"/>
<dbReference type="Proteomes" id="UP000184300">
    <property type="component" value="Unassembled WGS sequence"/>
</dbReference>
<sequence>MDPVDIKPISAQSMKPENAYTTLESVGLQVGKAYQSMVDMSQEPSRTVCTTRIPDTQSTMPCRFEYPHVIHPISVEALFHAASLASCGPEGRPRLLTPVAIGEMWVSDSISAKPGDELLAEICIQEPSIFGAQSAVNVVQQTGDSQEVAFEVHDLKLGRVAGPCIEGELEQLSSMFFLDAMSSLDGKGASEPVHFNGAQRDELQQKLHRSGPLGEFLCRFGEHLPQILREEIHPLILTPEEDVWYELYEQAYAAKHMSPETRAYLENIIHQDPEMNILGIGMTPGSTLSLLKTTGGIGSNKARFARYDATSVRTDVLESIYCYETWRL</sequence>
<dbReference type="InterPro" id="IPR049900">
    <property type="entry name" value="PKS_mFAS_DH"/>
</dbReference>
<protein>
    <recommendedName>
        <fullName evidence="2">PKS/mFAS DH domain-containing protein</fullName>
    </recommendedName>
</protein>
<feature type="region of interest" description="N-terminal hotdog fold" evidence="1">
    <location>
        <position position="1"/>
    </location>
</feature>
<dbReference type="AlphaFoldDB" id="A0A1L9VCY8"/>
<evidence type="ECO:0000313" key="4">
    <source>
        <dbReference type="Proteomes" id="UP000184300"/>
    </source>
</evidence>
<accession>A0A1L9VCY8</accession>
<dbReference type="VEuPathDB" id="FungiDB:ASPGLDRAFT_37622"/>